<dbReference type="EMBL" id="LRGB01000966">
    <property type="protein sequence ID" value="KZS14358.1"/>
    <property type="molecule type" value="Genomic_DNA"/>
</dbReference>
<keyword evidence="3" id="KW-1185">Reference proteome</keyword>
<dbReference type="OrthoDB" id="6359738at2759"/>
<feature type="region of interest" description="Disordered" evidence="1">
    <location>
        <begin position="248"/>
        <end position="294"/>
    </location>
</feature>
<dbReference type="AlphaFoldDB" id="A0A0P6CC46"/>
<evidence type="ECO:0000313" key="2">
    <source>
        <dbReference type="EMBL" id="KZS14358.1"/>
    </source>
</evidence>
<comment type="caution">
    <text evidence="2">The sequence shown here is derived from an EMBL/GenBank/DDBJ whole genome shotgun (WGS) entry which is preliminary data.</text>
</comment>
<proteinExistence type="predicted"/>
<gene>
    <name evidence="2" type="ORF">APZ42_020329</name>
</gene>
<feature type="region of interest" description="Disordered" evidence="1">
    <location>
        <begin position="511"/>
        <end position="532"/>
    </location>
</feature>
<feature type="compositionally biased region" description="Basic and acidic residues" evidence="1">
    <location>
        <begin position="262"/>
        <end position="276"/>
    </location>
</feature>
<reference evidence="2 3" key="1">
    <citation type="submission" date="2016-03" db="EMBL/GenBank/DDBJ databases">
        <title>EvidentialGene: Evidence-directed Construction of Genes on Genomes.</title>
        <authorList>
            <person name="Gilbert D.G."/>
            <person name="Choi J.-H."/>
            <person name="Mockaitis K."/>
            <person name="Colbourne J."/>
            <person name="Pfrender M."/>
        </authorList>
    </citation>
    <scope>NUCLEOTIDE SEQUENCE [LARGE SCALE GENOMIC DNA]</scope>
    <source>
        <strain evidence="2 3">Xinb3</strain>
        <tissue evidence="2">Complete organism</tissue>
    </source>
</reference>
<evidence type="ECO:0000313" key="3">
    <source>
        <dbReference type="Proteomes" id="UP000076858"/>
    </source>
</evidence>
<dbReference type="Proteomes" id="UP000076858">
    <property type="component" value="Unassembled WGS sequence"/>
</dbReference>
<sequence>MQDYYLTPARSAAFQMKKLKGMINQHGLVAMLMLLLLSIDSVTTRNLPTDDWQRPAGTNGLVPYDTLLPCVESAACVGRVFGSHSEDVSKFGNVPPCRSYGWVRCIQHAGPAIADSTHGQLAPPAKNYYPQEKKTPIIEPYGPYSQIMSRQDYVKYTTSNRPAAQEEHSVEPGRYAAANNQRIEWQNSGLQRNEAGRKWERHQFVDNTESLEIPAEKRARFNMGVFQFHQTSPPPPVNKQTVEYVRGNQPSQWNESPGLGRPSERSVEFHHGHQRFEQSSQQLMKPPKFAHQQKDEEHGMRAGQNQLTHTVGHEFLDNSLVEPQRSSQHNEPEQLARQFADEREQRRIETRPFEHHPQSGQREIVDAIQRFVKVVPKPVEEQPLQTGQLREESNRLFHVTHRAEPIQPGERLIDSRQFVEPPVQRKLNEPPQGFDQVNQRLTEPVQQKQFVSRPDVEQQGLSQATQRPLEFQSPAKPIVQQPMSFENVQQRPSLKPLHEVKETVVWVTGPPRLPQTTARPSPVERLEQPSVKSSSLIDSPEFIEPAKSSLESLLIRLNSAKDTQQADEQLTALLRFFAMPANQPASPEEMLTDSSDSAPPFTGKHESNVVPFIAFSEPLPLEPSSNSLF</sequence>
<protein>
    <submittedName>
        <fullName evidence="2">Uncharacterized protein</fullName>
    </submittedName>
</protein>
<evidence type="ECO:0000256" key="1">
    <source>
        <dbReference type="SAM" id="MobiDB-lite"/>
    </source>
</evidence>
<accession>A0A0P6CC46</accession>
<feature type="region of interest" description="Disordered" evidence="1">
    <location>
        <begin position="584"/>
        <end position="603"/>
    </location>
</feature>
<name>A0A0P6CC46_9CRUS</name>
<organism evidence="2 3">
    <name type="scientific">Daphnia magna</name>
    <dbReference type="NCBI Taxonomy" id="35525"/>
    <lineage>
        <taxon>Eukaryota</taxon>
        <taxon>Metazoa</taxon>
        <taxon>Ecdysozoa</taxon>
        <taxon>Arthropoda</taxon>
        <taxon>Crustacea</taxon>
        <taxon>Branchiopoda</taxon>
        <taxon>Diplostraca</taxon>
        <taxon>Cladocera</taxon>
        <taxon>Anomopoda</taxon>
        <taxon>Daphniidae</taxon>
        <taxon>Daphnia</taxon>
    </lineage>
</organism>